<proteinExistence type="predicted"/>
<evidence type="ECO:0000313" key="2">
    <source>
        <dbReference type="Proteomes" id="UP000694925"/>
    </source>
</evidence>
<dbReference type="Proteomes" id="UP000694925">
    <property type="component" value="Unplaced"/>
</dbReference>
<gene>
    <name evidence="3" type="primary">LOC108630708</name>
</gene>
<protein>
    <submittedName>
        <fullName evidence="3">General odorant-binding protein 56d-like isoform X1</fullName>
    </submittedName>
</protein>
<name>A0AAJ7WG81_9HYME</name>
<dbReference type="InterPro" id="IPR006170">
    <property type="entry name" value="PBP/GOBP"/>
</dbReference>
<feature type="signal peptide" evidence="1">
    <location>
        <begin position="1"/>
        <end position="23"/>
    </location>
</feature>
<reference evidence="3" key="1">
    <citation type="submission" date="2025-08" db="UniProtKB">
        <authorList>
            <consortium name="RefSeq"/>
        </authorList>
    </citation>
    <scope>IDENTIFICATION</scope>
    <source>
        <tissue evidence="3">Whole body</tissue>
    </source>
</reference>
<dbReference type="SUPFAM" id="SSF47565">
    <property type="entry name" value="Insect pheromone/odorant-binding proteins"/>
    <property type="match status" value="1"/>
</dbReference>
<dbReference type="GO" id="GO:0005549">
    <property type="term" value="F:odorant binding"/>
    <property type="evidence" value="ECO:0007669"/>
    <property type="project" value="InterPro"/>
</dbReference>
<evidence type="ECO:0000256" key="1">
    <source>
        <dbReference type="SAM" id="SignalP"/>
    </source>
</evidence>
<dbReference type="AlphaFoldDB" id="A0AAJ7WG81"/>
<dbReference type="CDD" id="cd23992">
    <property type="entry name" value="PBP_GOBP"/>
    <property type="match status" value="1"/>
</dbReference>
<dbReference type="GeneID" id="108630708"/>
<sequence length="153" mass="17933">MLRSYQVLFILTATLLFLHCSNADIRKDCRRESKVSWGKGYLINSREIGNILTFLTFTAALKRMRSGDFEQDDRKLKCYVMCFLKRSGILNSKADVDLQRALRYIPRSMHESSKKLFNTCKVPQMEPCDRAFEMVKCYVMHKPEVCIRISVIY</sequence>
<dbReference type="RefSeq" id="XP_026674230.1">
    <property type="nucleotide sequence ID" value="XM_026818429.1"/>
</dbReference>
<dbReference type="Gene3D" id="1.10.238.20">
    <property type="entry name" value="Pheromone/general odorant binding protein domain"/>
    <property type="match status" value="1"/>
</dbReference>
<evidence type="ECO:0000313" key="3">
    <source>
        <dbReference type="RefSeq" id="XP_026674230.1"/>
    </source>
</evidence>
<dbReference type="InterPro" id="IPR036728">
    <property type="entry name" value="PBP_GOBP_sf"/>
</dbReference>
<feature type="chain" id="PRO_5042596336" evidence="1">
    <location>
        <begin position="24"/>
        <end position="153"/>
    </location>
</feature>
<dbReference type="SMART" id="SM00708">
    <property type="entry name" value="PhBP"/>
    <property type="match status" value="1"/>
</dbReference>
<organism evidence="2 3">
    <name type="scientific">Ceratina calcarata</name>
    <dbReference type="NCBI Taxonomy" id="156304"/>
    <lineage>
        <taxon>Eukaryota</taxon>
        <taxon>Metazoa</taxon>
        <taxon>Ecdysozoa</taxon>
        <taxon>Arthropoda</taxon>
        <taxon>Hexapoda</taxon>
        <taxon>Insecta</taxon>
        <taxon>Pterygota</taxon>
        <taxon>Neoptera</taxon>
        <taxon>Endopterygota</taxon>
        <taxon>Hymenoptera</taxon>
        <taxon>Apocrita</taxon>
        <taxon>Aculeata</taxon>
        <taxon>Apoidea</taxon>
        <taxon>Anthophila</taxon>
        <taxon>Apidae</taxon>
        <taxon>Ceratina</taxon>
        <taxon>Zadontomerus</taxon>
    </lineage>
</organism>
<accession>A0AAJ7WG81</accession>
<dbReference type="CTD" id="100301492"/>
<keyword evidence="1" id="KW-0732">Signal</keyword>
<keyword evidence="2" id="KW-1185">Reference proteome</keyword>
<dbReference type="Pfam" id="PF01395">
    <property type="entry name" value="PBP_GOBP"/>
    <property type="match status" value="1"/>
</dbReference>